<organism evidence="2 3">
    <name type="scientific">Devosia enhydra</name>
    <dbReference type="NCBI Taxonomy" id="665118"/>
    <lineage>
        <taxon>Bacteria</taxon>
        <taxon>Pseudomonadati</taxon>
        <taxon>Pseudomonadota</taxon>
        <taxon>Alphaproteobacteria</taxon>
        <taxon>Hyphomicrobiales</taxon>
        <taxon>Devosiaceae</taxon>
        <taxon>Devosia</taxon>
    </lineage>
</organism>
<dbReference type="AlphaFoldDB" id="A0A1K2HVB2"/>
<protein>
    <recommendedName>
        <fullName evidence="1">Capsid Gp10A/Gp10B-like domain-containing protein</fullName>
    </recommendedName>
</protein>
<feature type="domain" description="Capsid Gp10A/Gp10B-like" evidence="1">
    <location>
        <begin position="62"/>
        <end position="326"/>
    </location>
</feature>
<dbReference type="RefSeq" id="WP_072338920.1">
    <property type="nucleotide sequence ID" value="NZ_FPKU01000001.1"/>
</dbReference>
<dbReference type="InterPro" id="IPR049301">
    <property type="entry name" value="Capsid_Gp10A/Gp10B-like_dom"/>
</dbReference>
<sequence>MTDSAPSRFLQGQASGTSLNDMRTLALDIFGGEVLTAYDMALQFADKVQSRTLGGGARSARFPKIWKASGEYHTAGKELLGNEIETGEITITPDELLVSHTAIYDLDDMLSHFDVRSQFAKELGQALARINDKNVARQIVLAARKQADGPFPGGNVITDAALTNSGVIDGKAWIDGIKAANRALFNKDVPETEQRYLAVNWDVFDAIKYATDSNGRYLVLDRQLIGSQGQGLAGRDETLQIDGVTVIKTRNLPTADESALNTVYSKYRADFSKTTGVLWTPMAVASVKMRQVTLENTRDVRRQENFMVASSLTGNGALRHETAVEFKTA</sequence>
<dbReference type="Pfam" id="PF21703">
    <property type="entry name" value="Gp10A-like"/>
    <property type="match status" value="1"/>
</dbReference>
<evidence type="ECO:0000313" key="3">
    <source>
        <dbReference type="Proteomes" id="UP000183447"/>
    </source>
</evidence>
<name>A0A1K2HVB2_9HYPH</name>
<reference evidence="2 3" key="1">
    <citation type="submission" date="2016-11" db="EMBL/GenBank/DDBJ databases">
        <authorList>
            <person name="Jaros S."/>
            <person name="Januszkiewicz K."/>
            <person name="Wedrychowicz H."/>
        </authorList>
    </citation>
    <scope>NUCLEOTIDE SEQUENCE [LARGE SCALE GENOMIC DNA]</scope>
    <source>
        <strain evidence="2 3">ATCC 23634</strain>
    </source>
</reference>
<dbReference type="OrthoDB" id="1634547at2"/>
<accession>A0A1K2HVB2</accession>
<dbReference type="STRING" id="665118.SAMN02983003_0623"/>
<dbReference type="Proteomes" id="UP000183447">
    <property type="component" value="Unassembled WGS sequence"/>
</dbReference>
<keyword evidence="3" id="KW-1185">Reference proteome</keyword>
<gene>
    <name evidence="2" type="ORF">SAMN02983003_0623</name>
</gene>
<evidence type="ECO:0000259" key="1">
    <source>
        <dbReference type="Pfam" id="PF21703"/>
    </source>
</evidence>
<dbReference type="EMBL" id="FPKU01000001">
    <property type="protein sequence ID" value="SFZ81665.1"/>
    <property type="molecule type" value="Genomic_DNA"/>
</dbReference>
<proteinExistence type="predicted"/>
<evidence type="ECO:0000313" key="2">
    <source>
        <dbReference type="EMBL" id="SFZ81665.1"/>
    </source>
</evidence>